<comment type="caution">
    <text evidence="2">The sequence shown here is derived from an EMBL/GenBank/DDBJ whole genome shotgun (WGS) entry which is preliminary data.</text>
</comment>
<accession>A0A9P4HQ35</accession>
<feature type="compositionally biased region" description="Polar residues" evidence="1">
    <location>
        <begin position="11"/>
        <end position="27"/>
    </location>
</feature>
<dbReference type="EMBL" id="ML978772">
    <property type="protein sequence ID" value="KAF2083556.1"/>
    <property type="molecule type" value="Genomic_DNA"/>
</dbReference>
<sequence>MLTAFAGVVGGSSQSPAPAKTSSFLPISQTSGPSSTTPPKSTPSMSRALAFAAASHFRFKIKRRKVGPPRLDKAAAQLYSYFQDNINAARIDDAMTQYSKLIAGNTFDSKDTWRLCQAIHNRFRVPSTSDEVKSKLQTYAKQVLRDVQEGSTPPHPRASMHLLAFFQDAELYDEGRQMWRWLVKQDEEFIDPACYGVAIELFAKEGRTELPRLEGMYTSALQRFNGNFLAYHFSPEAIIPDRGQRNLLTLPFLLLQGIMTARILLGDWRRGYLALDTALRLLPNSGMHRMFAMLIYHRPVSQGYKSFMLACRSGYVPSDMALKNIIVRLASEGSGRGKNSAMGMDTRMIYVTKAIACMHAHYGAGGSINGRHLSLMIRCFNDLVPISKFQRYKPRPIQSAIVEVGWKAALKLIKAGVEMDRYTCTGLVTLAGIARRPSYLGEAIKALLQAESGSTPSPEFQRCVITAAGRIGHRELIETTWENSTARQVLDWTTLAQACVASDHLEYFERQKTELPSYSALSDAEKGKIASTTINPPTDYSENYAQGDPAAIEPLMEEAMSEVDKLADLMEMGRQRNFYQDPVQIRSKYPLASEEDLRKVYDELTTDPNAPPPSSDPEKTSTGYPLDELRFQNWVDMTEMIAEAEAEAEEAQKAREEHLATDPGAAMLEKNAEAEAEEAQKAKKEISASQPEADPESSMAPLNSRPARPITDLDVLRKEVCRLRAYGQDPEEHMAED</sequence>
<feature type="compositionally biased region" description="Basic and acidic residues" evidence="1">
    <location>
        <begin position="670"/>
        <end position="686"/>
    </location>
</feature>
<feature type="region of interest" description="Disordered" evidence="1">
    <location>
        <begin position="645"/>
        <end position="714"/>
    </location>
</feature>
<dbReference type="Proteomes" id="UP000799776">
    <property type="component" value="Unassembled WGS sequence"/>
</dbReference>
<feature type="region of interest" description="Disordered" evidence="1">
    <location>
        <begin position="1"/>
        <end position="45"/>
    </location>
</feature>
<dbReference type="AlphaFoldDB" id="A0A9P4HQ35"/>
<keyword evidence="3" id="KW-1185">Reference proteome</keyword>
<gene>
    <name evidence="2" type="ORF">K490DRAFT_69685</name>
</gene>
<proteinExistence type="predicted"/>
<reference evidence="2" key="1">
    <citation type="journal article" date="2020" name="Stud. Mycol.">
        <title>101 Dothideomycetes genomes: a test case for predicting lifestyles and emergence of pathogens.</title>
        <authorList>
            <person name="Haridas S."/>
            <person name="Albert R."/>
            <person name="Binder M."/>
            <person name="Bloem J."/>
            <person name="Labutti K."/>
            <person name="Salamov A."/>
            <person name="Andreopoulos B."/>
            <person name="Baker S."/>
            <person name="Barry K."/>
            <person name="Bills G."/>
            <person name="Bluhm B."/>
            <person name="Cannon C."/>
            <person name="Castanera R."/>
            <person name="Culley D."/>
            <person name="Daum C."/>
            <person name="Ezra D."/>
            <person name="Gonzalez J."/>
            <person name="Henrissat B."/>
            <person name="Kuo A."/>
            <person name="Liang C."/>
            <person name="Lipzen A."/>
            <person name="Lutzoni F."/>
            <person name="Magnuson J."/>
            <person name="Mondo S."/>
            <person name="Nolan M."/>
            <person name="Ohm R."/>
            <person name="Pangilinan J."/>
            <person name="Park H.-J."/>
            <person name="Ramirez L."/>
            <person name="Alfaro M."/>
            <person name="Sun H."/>
            <person name="Tritt A."/>
            <person name="Yoshinaga Y."/>
            <person name="Zwiers L.-H."/>
            <person name="Turgeon B."/>
            <person name="Goodwin S."/>
            <person name="Spatafora J."/>
            <person name="Crous P."/>
            <person name="Grigoriev I."/>
        </authorList>
    </citation>
    <scope>NUCLEOTIDE SEQUENCE</scope>
    <source>
        <strain evidence="2">CBS 121410</strain>
    </source>
</reference>
<dbReference type="OrthoDB" id="185373at2759"/>
<evidence type="ECO:0000313" key="3">
    <source>
        <dbReference type="Proteomes" id="UP000799776"/>
    </source>
</evidence>
<feature type="compositionally biased region" description="Basic and acidic residues" evidence="1">
    <location>
        <begin position="650"/>
        <end position="660"/>
    </location>
</feature>
<name>A0A9P4HQ35_9PEZI</name>
<organism evidence="2 3">
    <name type="scientific">Saccharata proteae CBS 121410</name>
    <dbReference type="NCBI Taxonomy" id="1314787"/>
    <lineage>
        <taxon>Eukaryota</taxon>
        <taxon>Fungi</taxon>
        <taxon>Dikarya</taxon>
        <taxon>Ascomycota</taxon>
        <taxon>Pezizomycotina</taxon>
        <taxon>Dothideomycetes</taxon>
        <taxon>Dothideomycetes incertae sedis</taxon>
        <taxon>Botryosphaeriales</taxon>
        <taxon>Saccharataceae</taxon>
        <taxon>Saccharata</taxon>
    </lineage>
</organism>
<protein>
    <submittedName>
        <fullName evidence="2">Uncharacterized protein</fullName>
    </submittedName>
</protein>
<evidence type="ECO:0000313" key="2">
    <source>
        <dbReference type="EMBL" id="KAF2083556.1"/>
    </source>
</evidence>
<feature type="compositionally biased region" description="Low complexity" evidence="1">
    <location>
        <begin position="28"/>
        <end position="45"/>
    </location>
</feature>
<evidence type="ECO:0000256" key="1">
    <source>
        <dbReference type="SAM" id="MobiDB-lite"/>
    </source>
</evidence>
<feature type="region of interest" description="Disordered" evidence="1">
    <location>
        <begin position="604"/>
        <end position="626"/>
    </location>
</feature>